<evidence type="ECO:0000313" key="13">
    <source>
        <dbReference type="Proteomes" id="UP001338125"/>
    </source>
</evidence>
<comment type="caution">
    <text evidence="10">Lacks conserved residue(s) required for the propagation of feature annotation.</text>
</comment>
<comment type="similarity">
    <text evidence="3 10">Belongs to the PRM1 family.</text>
</comment>
<feature type="compositionally biased region" description="Basic and acidic residues" evidence="11">
    <location>
        <begin position="1"/>
        <end position="12"/>
    </location>
</feature>
<keyword evidence="13" id="KW-1185">Reference proteome</keyword>
<gene>
    <name evidence="12" type="ORF">PT974_02710</name>
</gene>
<evidence type="ECO:0000256" key="3">
    <source>
        <dbReference type="ARBA" id="ARBA00010780"/>
    </source>
</evidence>
<proteinExistence type="inferred from homology"/>
<feature type="region of interest" description="Disordered" evidence="11">
    <location>
        <begin position="1"/>
        <end position="25"/>
    </location>
</feature>
<dbReference type="Proteomes" id="UP001338125">
    <property type="component" value="Unassembled WGS sequence"/>
</dbReference>
<feature type="transmembrane region" description="Helical" evidence="10">
    <location>
        <begin position="602"/>
        <end position="625"/>
    </location>
</feature>
<dbReference type="PANTHER" id="PTHR31030:SF1">
    <property type="entry name" value="PLASMA MEMBRANE FUSION PROTEIN PRM1"/>
    <property type="match status" value="1"/>
</dbReference>
<keyword evidence="5 10" id="KW-0812">Transmembrane</keyword>
<evidence type="ECO:0000256" key="6">
    <source>
        <dbReference type="ARBA" id="ARBA00022971"/>
    </source>
</evidence>
<reference evidence="12 13" key="1">
    <citation type="submission" date="2024-01" db="EMBL/GenBank/DDBJ databases">
        <title>Complete genome of Cladobotryum mycophilum ATHUM6906.</title>
        <authorList>
            <person name="Christinaki A.C."/>
            <person name="Myridakis A.I."/>
            <person name="Kouvelis V.N."/>
        </authorList>
    </citation>
    <scope>NUCLEOTIDE SEQUENCE [LARGE SCALE GENOMIC DNA]</scope>
    <source>
        <strain evidence="12 13">ATHUM6906</strain>
    </source>
</reference>
<organism evidence="12 13">
    <name type="scientific">Cladobotryum mycophilum</name>
    <dbReference type="NCBI Taxonomy" id="491253"/>
    <lineage>
        <taxon>Eukaryota</taxon>
        <taxon>Fungi</taxon>
        <taxon>Dikarya</taxon>
        <taxon>Ascomycota</taxon>
        <taxon>Pezizomycotina</taxon>
        <taxon>Sordariomycetes</taxon>
        <taxon>Hypocreomycetidae</taxon>
        <taxon>Hypocreales</taxon>
        <taxon>Hypocreaceae</taxon>
        <taxon>Cladobotryum</taxon>
    </lineage>
</organism>
<feature type="transmembrane region" description="Helical" evidence="10">
    <location>
        <begin position="396"/>
        <end position="418"/>
    </location>
</feature>
<evidence type="ECO:0000256" key="10">
    <source>
        <dbReference type="RuleBase" id="RU366035"/>
    </source>
</evidence>
<keyword evidence="9" id="KW-0325">Glycoprotein</keyword>
<dbReference type="PANTHER" id="PTHR31030">
    <property type="entry name" value="PLASMA MEMBRANE FUSION PROTEIN PRM1"/>
    <property type="match status" value="1"/>
</dbReference>
<evidence type="ECO:0000256" key="7">
    <source>
        <dbReference type="ARBA" id="ARBA00022989"/>
    </source>
</evidence>
<feature type="compositionally biased region" description="Polar residues" evidence="11">
    <location>
        <begin position="694"/>
        <end position="703"/>
    </location>
</feature>
<evidence type="ECO:0000256" key="4">
    <source>
        <dbReference type="ARBA" id="ARBA00022475"/>
    </source>
</evidence>
<sequence length="715" mass="78688">MLPSRTQDRPDAFPDLPNTLHADPLSTSKLRDVGQTRADTAPYVTPYLSLQSRLSQIWINRWTVLLLLVLVRMVLLVAQLHENVGDAKSKALSACTKVEDVGSAMASMPHYLSRGVNSLAASGIEKTIHGMVEILDLVIHGVEALIIFYINFLTATYTCLLTALIHGSLDIVASVTEDATKAFNSVINGTTGEIGDIAGALQIAINKMATGIEDSVFGSLIPEIPTVNFTDPINKLQHFNLSSDSFVKDVQRLNDKIPTFEEVQNLTETAISFPFNILRKALNDSYSDYKFDKGVFPLAQKQQLTFCSDNNTLENFFLHLYKLIEDARIAFVVVLTIAAVCVMGPMAYLEIRRWRRQRKHDPMDVVNIVSHPYTSAFGIKLASRFKGKKQILTRWCIAYGTSPAALFVLSLALTGFFACICQLVLLKVVEKEVPKLSHEVGDFAKGIVSSLEKSSNDWSNGANGVIINLNNEINHDILDYVTNATDAVNNTLNVFLDKMEEGLEFAFNGTILLNPIKSVIHCVIGLKIESVQKGLTWVHDHAHVSLPLFPNDTFSQGANDSISGDSDLNTFLASPSSVTTDEVTGAVDHVTRWLKSNLIQEALITVGILLVYVIVVLIGVMRMLVGMAAPERGRAEGGLRYVTHDQPPVDPVVEHSQPHDSPPPWEPSPTYAAATQSHNDASNRDAYGGKMTYGLNSTASYHETNPYDDYEKGKW</sequence>
<evidence type="ECO:0000256" key="1">
    <source>
        <dbReference type="ARBA" id="ARBA00002512"/>
    </source>
</evidence>
<protein>
    <recommendedName>
        <fullName evidence="10">Plasma membrane fusion protein PRM1</fullName>
    </recommendedName>
</protein>
<keyword evidence="4 10" id="KW-1003">Cell membrane</keyword>
<feature type="region of interest" description="Disordered" evidence="11">
    <location>
        <begin position="641"/>
        <end position="715"/>
    </location>
</feature>
<evidence type="ECO:0000256" key="11">
    <source>
        <dbReference type="SAM" id="MobiDB-lite"/>
    </source>
</evidence>
<evidence type="ECO:0000256" key="9">
    <source>
        <dbReference type="ARBA" id="ARBA00023180"/>
    </source>
</evidence>
<keyword evidence="8 10" id="KW-0472">Membrane</keyword>
<keyword evidence="7 10" id="KW-1133">Transmembrane helix</keyword>
<evidence type="ECO:0000313" key="12">
    <source>
        <dbReference type="EMBL" id="KAK5997354.1"/>
    </source>
</evidence>
<dbReference type="EMBL" id="JAVFKD010000002">
    <property type="protein sequence ID" value="KAK5997354.1"/>
    <property type="molecule type" value="Genomic_DNA"/>
</dbReference>
<comment type="function">
    <text evidence="1 10">Involved in cell fusion during mating by stabilizing the plasma membrane fusion event.</text>
</comment>
<comment type="caution">
    <text evidence="12">The sequence shown here is derived from an EMBL/GenBank/DDBJ whole genome shotgun (WGS) entry which is preliminary data.</text>
</comment>
<feature type="transmembrane region" description="Helical" evidence="10">
    <location>
        <begin position="329"/>
        <end position="349"/>
    </location>
</feature>
<name>A0ABR0SZD3_9HYPO</name>
<accession>A0ABR0SZD3</accession>
<dbReference type="InterPro" id="IPR026777">
    <property type="entry name" value="PRM1"/>
</dbReference>
<comment type="subcellular location">
    <subcellularLocation>
        <location evidence="2 10">Cell membrane</location>
        <topology evidence="2 10">Multi-pass membrane protein</topology>
    </subcellularLocation>
</comment>
<evidence type="ECO:0000256" key="2">
    <source>
        <dbReference type="ARBA" id="ARBA00004651"/>
    </source>
</evidence>
<evidence type="ECO:0000256" key="5">
    <source>
        <dbReference type="ARBA" id="ARBA00022692"/>
    </source>
</evidence>
<evidence type="ECO:0000256" key="8">
    <source>
        <dbReference type="ARBA" id="ARBA00023136"/>
    </source>
</evidence>
<keyword evidence="6 10" id="KW-0184">Conjugation</keyword>